<protein>
    <submittedName>
        <fullName evidence="1">Uncharacterized protein</fullName>
    </submittedName>
</protein>
<feature type="non-terminal residue" evidence="1">
    <location>
        <position position="118"/>
    </location>
</feature>
<organism evidence="1 2">
    <name type="scientific">Cherax quadricarinatus</name>
    <name type="common">Australian red claw crayfish</name>
    <dbReference type="NCBI Taxonomy" id="27406"/>
    <lineage>
        <taxon>Eukaryota</taxon>
        <taxon>Metazoa</taxon>
        <taxon>Ecdysozoa</taxon>
        <taxon>Arthropoda</taxon>
        <taxon>Crustacea</taxon>
        <taxon>Multicrustacea</taxon>
        <taxon>Malacostraca</taxon>
        <taxon>Eumalacostraca</taxon>
        <taxon>Eucarida</taxon>
        <taxon>Decapoda</taxon>
        <taxon>Pleocyemata</taxon>
        <taxon>Astacidea</taxon>
        <taxon>Parastacoidea</taxon>
        <taxon>Parastacidae</taxon>
        <taxon>Cherax</taxon>
    </lineage>
</organism>
<dbReference type="InterPro" id="IPR036770">
    <property type="entry name" value="Ankyrin_rpt-contain_sf"/>
</dbReference>
<dbReference type="EMBL" id="JARKIK010000678">
    <property type="protein sequence ID" value="KAK8720240.1"/>
    <property type="molecule type" value="Genomic_DNA"/>
</dbReference>
<accession>A0AAW0VTL0</accession>
<gene>
    <name evidence="1" type="ORF">OTU49_013483</name>
</gene>
<dbReference type="AlphaFoldDB" id="A0AAW0VTL0"/>
<evidence type="ECO:0000313" key="2">
    <source>
        <dbReference type="Proteomes" id="UP001445076"/>
    </source>
</evidence>
<sequence length="118" mass="13162">MSYEKEIELYEKLLNVISKSDDVSEATRLLRSRAPMEPVGQWSVYPLSLAITSNRLKIINLLVAAGAPLTTTNHGVNLLTLAWLTPDVTIPVQVTITRVFRHVLQYELGQINNLSTTS</sequence>
<reference evidence="1 2" key="1">
    <citation type="journal article" date="2024" name="BMC Genomics">
        <title>Genome assembly of redclaw crayfish (Cherax quadricarinatus) provides insights into its immune adaptation and hypoxia tolerance.</title>
        <authorList>
            <person name="Liu Z."/>
            <person name="Zheng J."/>
            <person name="Li H."/>
            <person name="Fang K."/>
            <person name="Wang S."/>
            <person name="He J."/>
            <person name="Zhou D."/>
            <person name="Weng S."/>
            <person name="Chi M."/>
            <person name="Gu Z."/>
            <person name="He J."/>
            <person name="Li F."/>
            <person name="Wang M."/>
        </authorList>
    </citation>
    <scope>NUCLEOTIDE SEQUENCE [LARGE SCALE GENOMIC DNA]</scope>
    <source>
        <strain evidence="1">ZL_2023a</strain>
    </source>
</reference>
<dbReference type="Proteomes" id="UP001445076">
    <property type="component" value="Unassembled WGS sequence"/>
</dbReference>
<keyword evidence="2" id="KW-1185">Reference proteome</keyword>
<comment type="caution">
    <text evidence="1">The sequence shown here is derived from an EMBL/GenBank/DDBJ whole genome shotgun (WGS) entry which is preliminary data.</text>
</comment>
<evidence type="ECO:0000313" key="1">
    <source>
        <dbReference type="EMBL" id="KAK8720240.1"/>
    </source>
</evidence>
<dbReference type="SUPFAM" id="SSF48403">
    <property type="entry name" value="Ankyrin repeat"/>
    <property type="match status" value="1"/>
</dbReference>
<dbReference type="Gene3D" id="1.25.40.20">
    <property type="entry name" value="Ankyrin repeat-containing domain"/>
    <property type="match status" value="1"/>
</dbReference>
<proteinExistence type="predicted"/>
<name>A0AAW0VTL0_CHEQU</name>